<dbReference type="Proteomes" id="UP001208771">
    <property type="component" value="Unassembled WGS sequence"/>
</dbReference>
<keyword evidence="3" id="KW-1185">Reference proteome</keyword>
<name>A0AAE3N6T4_9HYPH</name>
<dbReference type="EMBL" id="JANFPI010000009">
    <property type="protein sequence ID" value="MCX8999602.1"/>
    <property type="molecule type" value="Genomic_DNA"/>
</dbReference>
<organism evidence="2 3">
    <name type="scientific">Ectorhizobium quercum</name>
    <dbReference type="NCBI Taxonomy" id="2965071"/>
    <lineage>
        <taxon>Bacteria</taxon>
        <taxon>Pseudomonadati</taxon>
        <taxon>Pseudomonadota</taxon>
        <taxon>Alphaproteobacteria</taxon>
        <taxon>Hyphomicrobiales</taxon>
        <taxon>Rhizobiaceae</taxon>
        <taxon>Ectorhizobium</taxon>
    </lineage>
</organism>
<dbReference type="AlphaFoldDB" id="A0AAE3N6T4"/>
<feature type="region of interest" description="Disordered" evidence="1">
    <location>
        <begin position="1"/>
        <end position="29"/>
    </location>
</feature>
<dbReference type="RefSeq" id="WP_306413095.1">
    <property type="nucleotide sequence ID" value="NZ_JANFPI010000009.1"/>
</dbReference>
<protein>
    <submittedName>
        <fullName evidence="2">Uncharacterized protein</fullName>
    </submittedName>
</protein>
<reference evidence="2" key="1">
    <citation type="submission" date="2022-07" db="EMBL/GenBank/DDBJ databases">
        <title>Ectorhizobium quercum gen.nov., sp. nov.</title>
        <authorList>
            <person name="Ma T."/>
            <person name="Li Y."/>
        </authorList>
    </citation>
    <scope>NUCLEOTIDE SEQUENCE</scope>
    <source>
        <strain evidence="2">BDR2-2</strain>
    </source>
</reference>
<evidence type="ECO:0000313" key="3">
    <source>
        <dbReference type="Proteomes" id="UP001208771"/>
    </source>
</evidence>
<evidence type="ECO:0000256" key="1">
    <source>
        <dbReference type="SAM" id="MobiDB-lite"/>
    </source>
</evidence>
<evidence type="ECO:0000313" key="2">
    <source>
        <dbReference type="EMBL" id="MCX8999602.1"/>
    </source>
</evidence>
<gene>
    <name evidence="2" type="ORF">NOF55_21075</name>
</gene>
<sequence>MSSEPCLVTSDAGFTDPPAPSRANGGADGYSETVLGRLLNRASYATEKLVAADGADRDAELQLIRRIAEATIGYDQAAGPAGGVTSKPRP</sequence>
<accession>A0AAE3N6T4</accession>
<comment type="caution">
    <text evidence="2">The sequence shown here is derived from an EMBL/GenBank/DDBJ whole genome shotgun (WGS) entry which is preliminary data.</text>
</comment>
<proteinExistence type="predicted"/>